<dbReference type="Gene3D" id="3.30.1920.10">
    <property type="entry name" value="Baseplate protein-like domains - 2 layer sandwich fold"/>
    <property type="match status" value="1"/>
</dbReference>
<dbReference type="AlphaFoldDB" id="A0A841KBE7"/>
<evidence type="ECO:0000313" key="5">
    <source>
        <dbReference type="EMBL" id="MBB6169490.1"/>
    </source>
</evidence>
<dbReference type="Gene3D" id="2.30.300.10">
    <property type="entry name" value="Baseplate protein-like domain - beta roll fold"/>
    <property type="match status" value="1"/>
</dbReference>
<dbReference type="Pfam" id="PF21929">
    <property type="entry name" value="GpP_4th"/>
    <property type="match status" value="1"/>
</dbReference>
<dbReference type="Proteomes" id="UP000588017">
    <property type="component" value="Unassembled WGS sequence"/>
</dbReference>
<dbReference type="SUPFAM" id="SSF69279">
    <property type="entry name" value="Phage tail proteins"/>
    <property type="match status" value="2"/>
</dbReference>
<reference evidence="5 6" key="1">
    <citation type="submission" date="2020-08" db="EMBL/GenBank/DDBJ databases">
        <title>Genomic Encyclopedia of Type Strains, Phase IV (KMG-IV): sequencing the most valuable type-strain genomes for metagenomic binning, comparative biology and taxonomic classification.</title>
        <authorList>
            <person name="Goeker M."/>
        </authorList>
    </citation>
    <scope>NUCLEOTIDE SEQUENCE [LARGE SCALE GENOMIC DNA]</scope>
    <source>
        <strain evidence="5 6">DSM 101465</strain>
    </source>
</reference>
<feature type="domain" description="Baseplate hub protein gp44-like N-terminal" evidence="2">
    <location>
        <begin position="6"/>
        <end position="91"/>
    </location>
</feature>
<protein>
    <submittedName>
        <fullName evidence="5">Prophage tail gpP-like protein</fullName>
    </submittedName>
</protein>
<sequence length="354" mass="38526">MGEEIVSVVVGGQRFTAFLRAQVRASMKEAARSFRLELAAELGATATAWTFRAGAQVSIYANDDLLLVGYVDRYRPRIDATDARVAVEGRSKAADIVDSSAEHETGSFEAKTPLEIANELAAPFGITFAADGDLEPVDYQITPGESVFRAVEKLARQQGYTLMGEADGNVRLPKAGSKRHAGGIIEGHNLKSGEADHNWSNRHSKYVVRGQRATGSGPDSLEVEAIARDAGVGRYRPVIIVEQDDTTPARARKTARNRRDKAAGRALTATVTVQGFRDERGSIWQPGWLVWVESDFLQIRQEMLIETVDFVQDGVGGSETKLGLVDPRSYGGKKNKGNKSGEAWEQSDDEATDE</sequence>
<dbReference type="InterPro" id="IPR023399">
    <property type="entry name" value="Baseplate-like_2-layer_sand"/>
</dbReference>
<comment type="caution">
    <text evidence="5">The sequence shown here is derived from an EMBL/GenBank/DDBJ whole genome shotgun (WGS) entry which is preliminary data.</text>
</comment>
<organism evidence="5 6">
    <name type="scientific">Chelatococcus composti</name>
    <dbReference type="NCBI Taxonomy" id="1743235"/>
    <lineage>
        <taxon>Bacteria</taxon>
        <taxon>Pseudomonadati</taxon>
        <taxon>Pseudomonadota</taxon>
        <taxon>Alphaproteobacteria</taxon>
        <taxon>Hyphomicrobiales</taxon>
        <taxon>Chelatococcaceae</taxon>
        <taxon>Chelatococcus</taxon>
    </lineage>
</organism>
<name>A0A841KBE7_9HYPH</name>
<feature type="compositionally biased region" description="Acidic residues" evidence="1">
    <location>
        <begin position="345"/>
        <end position="354"/>
    </location>
</feature>
<keyword evidence="6" id="KW-1185">Reference proteome</keyword>
<feature type="domain" description="Baseplate hub protein gp44/GpP-like C-terminal" evidence="3">
    <location>
        <begin position="247"/>
        <end position="329"/>
    </location>
</feature>
<evidence type="ECO:0000259" key="2">
    <source>
        <dbReference type="Pfam" id="PF21683"/>
    </source>
</evidence>
<feature type="domain" description="Baseplate hub protein gp44/GpP-like second" evidence="4">
    <location>
        <begin position="93"/>
        <end position="172"/>
    </location>
</feature>
<evidence type="ECO:0000313" key="6">
    <source>
        <dbReference type="Proteomes" id="UP000588017"/>
    </source>
</evidence>
<dbReference type="InterPro" id="IPR049354">
    <property type="entry name" value="GpP-like_N"/>
</dbReference>
<dbReference type="InterPro" id="IPR053981">
    <property type="entry name" value="Gp44/GpP-like_2nd"/>
</dbReference>
<proteinExistence type="predicted"/>
<evidence type="ECO:0000256" key="1">
    <source>
        <dbReference type="SAM" id="MobiDB-lite"/>
    </source>
</evidence>
<dbReference type="Gene3D" id="3.55.50.10">
    <property type="entry name" value="Baseplate protein-like domains"/>
    <property type="match status" value="1"/>
</dbReference>
<dbReference type="InterPro" id="IPR026276">
    <property type="entry name" value="Baseplate_GpP"/>
</dbReference>
<accession>A0A841KBE7</accession>
<dbReference type="Pfam" id="PF22255">
    <property type="entry name" value="Gp44-like_2nd"/>
    <property type="match status" value="1"/>
</dbReference>
<dbReference type="InterPro" id="IPR053982">
    <property type="entry name" value="Gp44/GpP-like_C"/>
</dbReference>
<dbReference type="EMBL" id="JACHEH010000007">
    <property type="protein sequence ID" value="MBB6169490.1"/>
    <property type="molecule type" value="Genomic_DNA"/>
</dbReference>
<dbReference type="RefSeq" id="WP_183335887.1">
    <property type="nucleotide sequence ID" value="NZ_BMHX01000007.1"/>
</dbReference>
<feature type="region of interest" description="Disordered" evidence="1">
    <location>
        <begin position="320"/>
        <end position="354"/>
    </location>
</feature>
<dbReference type="Pfam" id="PF21683">
    <property type="entry name" value="GpP-like_1st"/>
    <property type="match status" value="1"/>
</dbReference>
<evidence type="ECO:0000259" key="4">
    <source>
        <dbReference type="Pfam" id="PF22255"/>
    </source>
</evidence>
<evidence type="ECO:0000259" key="3">
    <source>
        <dbReference type="Pfam" id="PF21929"/>
    </source>
</evidence>
<gene>
    <name evidence="5" type="ORF">HNQ73_003132</name>
</gene>
<dbReference type="PIRSF" id="PIRSF004440">
    <property type="entry name" value="GpP"/>
    <property type="match status" value="1"/>
</dbReference>